<dbReference type="Proteomes" id="UP000597444">
    <property type="component" value="Unassembled WGS sequence"/>
</dbReference>
<evidence type="ECO:0000313" key="3">
    <source>
        <dbReference type="Proteomes" id="UP000597444"/>
    </source>
</evidence>
<dbReference type="InterPro" id="IPR025668">
    <property type="entry name" value="Tnp_DDE_dom"/>
</dbReference>
<dbReference type="Pfam" id="PF13751">
    <property type="entry name" value="DDE_Tnp_1_6"/>
    <property type="match status" value="1"/>
</dbReference>
<evidence type="ECO:0000313" key="2">
    <source>
        <dbReference type="EMBL" id="GHO90259.1"/>
    </source>
</evidence>
<comment type="caution">
    <text evidence="2">The sequence shown here is derived from an EMBL/GenBank/DDBJ whole genome shotgun (WGS) entry which is preliminary data.</text>
</comment>
<dbReference type="EMBL" id="BNJK01000001">
    <property type="protein sequence ID" value="GHO90259.1"/>
    <property type="molecule type" value="Genomic_DNA"/>
</dbReference>
<feature type="domain" description="Transposase DDE" evidence="1">
    <location>
        <begin position="2"/>
        <end position="48"/>
    </location>
</feature>
<keyword evidence="3" id="KW-1185">Reference proteome</keyword>
<proteinExistence type="predicted"/>
<evidence type="ECO:0000259" key="1">
    <source>
        <dbReference type="Pfam" id="PF13751"/>
    </source>
</evidence>
<accession>A0A8J3IFG9</accession>
<gene>
    <name evidence="2" type="ORF">KSF_003070</name>
</gene>
<protein>
    <recommendedName>
        <fullName evidence="1">Transposase DDE domain-containing protein</fullName>
    </recommendedName>
</protein>
<dbReference type="AlphaFoldDB" id="A0A8J3IFG9"/>
<reference evidence="2" key="1">
    <citation type="submission" date="2020-10" db="EMBL/GenBank/DDBJ databases">
        <title>Taxonomic study of unclassified bacteria belonging to the class Ktedonobacteria.</title>
        <authorList>
            <person name="Yabe S."/>
            <person name="Wang C.M."/>
            <person name="Zheng Y."/>
            <person name="Sakai Y."/>
            <person name="Cavaletti L."/>
            <person name="Monciardini P."/>
            <person name="Donadio S."/>
        </authorList>
    </citation>
    <scope>NUCLEOTIDE SEQUENCE</scope>
    <source>
        <strain evidence="2">ID150040</strain>
    </source>
</reference>
<organism evidence="2 3">
    <name type="scientific">Reticulibacter mediterranei</name>
    <dbReference type="NCBI Taxonomy" id="2778369"/>
    <lineage>
        <taxon>Bacteria</taxon>
        <taxon>Bacillati</taxon>
        <taxon>Chloroflexota</taxon>
        <taxon>Ktedonobacteria</taxon>
        <taxon>Ktedonobacterales</taxon>
        <taxon>Reticulibacteraceae</taxon>
        <taxon>Reticulibacter</taxon>
    </lineage>
</organism>
<sequence>MYAQRSGIEGTHSQAVRTLGLRRTRYRGLEKTALQHMLTAAAINLVRLDAFLDGKRATRTRTSRFAALHPALASEWYPSFASGIKFGMTHVFCCIFARITV</sequence>
<name>A0A8J3IFG9_9CHLR</name>